<dbReference type="InterPro" id="IPR050155">
    <property type="entry name" value="HAD-like_hydrolase_sf"/>
</dbReference>
<dbReference type="InterPro" id="IPR023214">
    <property type="entry name" value="HAD_sf"/>
</dbReference>
<gene>
    <name evidence="1" type="ORF">JX360_08360</name>
</gene>
<dbReference type="RefSeq" id="WP_244350211.1">
    <property type="nucleotide sequence ID" value="NZ_JAFIRA010000017.1"/>
</dbReference>
<proteinExistence type="predicted"/>
<evidence type="ECO:0000313" key="1">
    <source>
        <dbReference type="EMBL" id="MCJ2542916.1"/>
    </source>
</evidence>
<dbReference type="Gene3D" id="3.40.50.1000">
    <property type="entry name" value="HAD superfamily/HAD-like"/>
    <property type="match status" value="1"/>
</dbReference>
<dbReference type="InterPro" id="IPR023198">
    <property type="entry name" value="PGP-like_dom2"/>
</dbReference>
<protein>
    <submittedName>
        <fullName evidence="1">HAD family phosphatase</fullName>
    </submittedName>
</protein>
<name>A0ABT0CAV4_THEVL</name>
<reference evidence="1" key="1">
    <citation type="submission" date="2021-02" db="EMBL/GenBank/DDBJ databases">
        <title>The CRISPR/cas machinery reduction and long-range gene transfer in the hot spring cyanobacterium Synechococcus.</title>
        <authorList>
            <person name="Dvorak P."/>
            <person name="Jahodarova E."/>
            <person name="Hasler P."/>
            <person name="Poulickova A."/>
        </authorList>
    </citation>
    <scope>NUCLEOTIDE SEQUENCE</scope>
    <source>
        <strain evidence="1">Rupite</strain>
    </source>
</reference>
<organism evidence="1 2">
    <name type="scientific">Thermostichus vulcanus str. 'Rupite'</name>
    <dbReference type="NCBI Taxonomy" id="2813851"/>
    <lineage>
        <taxon>Bacteria</taxon>
        <taxon>Bacillati</taxon>
        <taxon>Cyanobacteriota</taxon>
        <taxon>Cyanophyceae</taxon>
        <taxon>Thermostichales</taxon>
        <taxon>Thermostichaceae</taxon>
        <taxon>Thermostichus</taxon>
    </lineage>
</organism>
<evidence type="ECO:0000313" key="2">
    <source>
        <dbReference type="Proteomes" id="UP000830835"/>
    </source>
</evidence>
<dbReference type="EMBL" id="JAFIRA010000017">
    <property type="protein sequence ID" value="MCJ2542916.1"/>
    <property type="molecule type" value="Genomic_DNA"/>
</dbReference>
<dbReference type="Pfam" id="PF00702">
    <property type="entry name" value="Hydrolase"/>
    <property type="match status" value="1"/>
</dbReference>
<comment type="caution">
    <text evidence="1">The sequence shown here is derived from an EMBL/GenBank/DDBJ whole genome shotgun (WGS) entry which is preliminary data.</text>
</comment>
<keyword evidence="2" id="KW-1185">Reference proteome</keyword>
<sequence>MALQGVILSWSGVVAEDEGLHLEAINRLLVEENLRPWDPNQKELYRLQYLGQPDRERLLSLWGNQGRVLNPKQLADLLERKALYYQQALEAQARLPLIPRLVETLEKLERLRLSVGLVCGQSAAEVNSVLRRCHLEPYFPVVVTGDEGDPLLSPGHLHRLLLQRMGVQAAECLSIEATYPGIRAARSVGIPVLAMATLFPLHMLQRRANWVVDGYNQIEWDRLQNWFATGQDRPPVLAEREGNVSS</sequence>
<dbReference type="Proteomes" id="UP000830835">
    <property type="component" value="Unassembled WGS sequence"/>
</dbReference>
<dbReference type="PANTHER" id="PTHR43434:SF1">
    <property type="entry name" value="PHOSPHOGLYCOLATE PHOSPHATASE"/>
    <property type="match status" value="1"/>
</dbReference>
<dbReference type="InterPro" id="IPR036412">
    <property type="entry name" value="HAD-like_sf"/>
</dbReference>
<dbReference type="PANTHER" id="PTHR43434">
    <property type="entry name" value="PHOSPHOGLYCOLATE PHOSPHATASE"/>
    <property type="match status" value="1"/>
</dbReference>
<dbReference type="Gene3D" id="1.10.150.240">
    <property type="entry name" value="Putative phosphatase, domain 2"/>
    <property type="match status" value="1"/>
</dbReference>
<accession>A0ABT0CAV4</accession>
<dbReference type="SUPFAM" id="SSF56784">
    <property type="entry name" value="HAD-like"/>
    <property type="match status" value="1"/>
</dbReference>